<comment type="caution">
    <text evidence="1">The sequence shown here is derived from an EMBL/GenBank/DDBJ whole genome shotgun (WGS) entry which is preliminary data.</text>
</comment>
<evidence type="ECO:0000313" key="1">
    <source>
        <dbReference type="EMBL" id="KAJ3572673.1"/>
    </source>
</evidence>
<dbReference type="EMBL" id="JANPWZ010000746">
    <property type="protein sequence ID" value="KAJ3572673.1"/>
    <property type="molecule type" value="Genomic_DNA"/>
</dbReference>
<proteinExistence type="predicted"/>
<accession>A0A9W8NFA3</accession>
<reference evidence="1" key="1">
    <citation type="submission" date="2022-07" db="EMBL/GenBank/DDBJ databases">
        <title>Genome Sequence of Xylaria arbuscula.</title>
        <authorList>
            <person name="Buettner E."/>
        </authorList>
    </citation>
    <scope>NUCLEOTIDE SEQUENCE</scope>
    <source>
        <strain evidence="1">VT107</strain>
    </source>
</reference>
<sequence>MDAHLRALQSQLANIADSRDGRSYNRNRYRVIEDHAKIIWAIATAKEGTKFRCCMVERHANIMGALLGPLRSQSVTAEEAQKSLRIMVSACWDISIKLWSSGMDLYYITSSPTMLPSSHQAP</sequence>
<gene>
    <name evidence="1" type="ORF">NPX13_g4969</name>
</gene>
<protein>
    <submittedName>
        <fullName evidence="1">Uncharacterized protein</fullName>
    </submittedName>
</protein>
<dbReference type="AlphaFoldDB" id="A0A9W8NFA3"/>
<evidence type="ECO:0000313" key="2">
    <source>
        <dbReference type="Proteomes" id="UP001148614"/>
    </source>
</evidence>
<organism evidence="1 2">
    <name type="scientific">Xylaria arbuscula</name>
    <dbReference type="NCBI Taxonomy" id="114810"/>
    <lineage>
        <taxon>Eukaryota</taxon>
        <taxon>Fungi</taxon>
        <taxon>Dikarya</taxon>
        <taxon>Ascomycota</taxon>
        <taxon>Pezizomycotina</taxon>
        <taxon>Sordariomycetes</taxon>
        <taxon>Xylariomycetidae</taxon>
        <taxon>Xylariales</taxon>
        <taxon>Xylariaceae</taxon>
        <taxon>Xylaria</taxon>
    </lineage>
</organism>
<dbReference type="VEuPathDB" id="FungiDB:F4678DRAFT_479741"/>
<name>A0A9W8NFA3_9PEZI</name>
<dbReference type="Proteomes" id="UP001148614">
    <property type="component" value="Unassembled WGS sequence"/>
</dbReference>
<keyword evidence="2" id="KW-1185">Reference proteome</keyword>